<comment type="caution">
    <text evidence="6">The sequence shown here is derived from an EMBL/GenBank/DDBJ whole genome shotgun (WGS) entry which is preliminary data.</text>
</comment>
<dbReference type="InterPro" id="IPR037944">
    <property type="entry name" value="PRX5-like"/>
</dbReference>
<dbReference type="EMBL" id="JBBJCI010000286">
    <property type="protein sequence ID" value="KAK7236147.1"/>
    <property type="molecule type" value="Genomic_DNA"/>
</dbReference>
<dbReference type="Pfam" id="PF08534">
    <property type="entry name" value="Redoxin"/>
    <property type="match status" value="1"/>
</dbReference>
<dbReference type="InterPro" id="IPR036249">
    <property type="entry name" value="Thioredoxin-like_sf"/>
</dbReference>
<keyword evidence="3" id="KW-0049">Antioxidant</keyword>
<gene>
    <name evidence="6" type="ORF">SO694_00060040</name>
</gene>
<evidence type="ECO:0000259" key="5">
    <source>
        <dbReference type="Pfam" id="PF08534"/>
    </source>
</evidence>
<proteinExistence type="inferred from homology"/>
<keyword evidence="4" id="KW-0560">Oxidoreductase</keyword>
<accession>A0ABR1FR07</accession>
<dbReference type="PANTHER" id="PTHR10430">
    <property type="entry name" value="PEROXIREDOXIN"/>
    <property type="match status" value="1"/>
</dbReference>
<reference evidence="6 7" key="1">
    <citation type="submission" date="2024-03" db="EMBL/GenBank/DDBJ databases">
        <title>Aureococcus anophagefferens CCMP1851 and Kratosvirus quantuckense: Draft genome of a second virus-susceptible host strain in the model system.</title>
        <authorList>
            <person name="Chase E."/>
            <person name="Truchon A.R."/>
            <person name="Schepens W."/>
            <person name="Wilhelm S.W."/>
        </authorList>
    </citation>
    <scope>NUCLEOTIDE SEQUENCE [LARGE SCALE GENOMIC DNA]</scope>
    <source>
        <strain evidence="6 7">CCMP1851</strain>
    </source>
</reference>
<organism evidence="6 7">
    <name type="scientific">Aureococcus anophagefferens</name>
    <name type="common">Harmful bloom alga</name>
    <dbReference type="NCBI Taxonomy" id="44056"/>
    <lineage>
        <taxon>Eukaryota</taxon>
        <taxon>Sar</taxon>
        <taxon>Stramenopiles</taxon>
        <taxon>Ochrophyta</taxon>
        <taxon>Pelagophyceae</taxon>
        <taxon>Pelagomonadales</taxon>
        <taxon>Pelagomonadaceae</taxon>
        <taxon>Aureococcus</taxon>
    </lineage>
</organism>
<evidence type="ECO:0000313" key="6">
    <source>
        <dbReference type="EMBL" id="KAK7236147.1"/>
    </source>
</evidence>
<dbReference type="Gene3D" id="3.40.30.10">
    <property type="entry name" value="Glutaredoxin"/>
    <property type="match status" value="1"/>
</dbReference>
<feature type="domain" description="Redoxin" evidence="5">
    <location>
        <begin position="5"/>
        <end position="94"/>
    </location>
</feature>
<sequence>MSKEDELKAKGIDEILVYCVNDAAVMEAWSDKMNVKPKSLVTMLADPGCKFTEAMGLAMPADEVPPQLGYVRSKRYAAVFNDGTLEQLYVSYAKGDPAGDDDPSASLVENVLPKL</sequence>
<evidence type="ECO:0000256" key="1">
    <source>
        <dbReference type="ARBA" id="ARBA00010505"/>
    </source>
</evidence>
<protein>
    <submittedName>
        <fullName evidence="6">Peroxiredoxin</fullName>
    </submittedName>
</protein>
<comment type="similarity">
    <text evidence="1">Belongs to the peroxiredoxin family. Prx5 subfamily.</text>
</comment>
<evidence type="ECO:0000313" key="7">
    <source>
        <dbReference type="Proteomes" id="UP001363151"/>
    </source>
</evidence>
<dbReference type="InterPro" id="IPR013740">
    <property type="entry name" value="Redoxin"/>
</dbReference>
<evidence type="ECO:0000256" key="2">
    <source>
        <dbReference type="ARBA" id="ARBA00022559"/>
    </source>
</evidence>
<dbReference type="SUPFAM" id="SSF52833">
    <property type="entry name" value="Thioredoxin-like"/>
    <property type="match status" value="1"/>
</dbReference>
<evidence type="ECO:0000256" key="4">
    <source>
        <dbReference type="ARBA" id="ARBA00023002"/>
    </source>
</evidence>
<name>A0ABR1FR07_AURAN</name>
<dbReference type="Proteomes" id="UP001363151">
    <property type="component" value="Unassembled WGS sequence"/>
</dbReference>
<dbReference type="PANTHER" id="PTHR10430:SF16">
    <property type="entry name" value="PEROXIREDOXIN-5, MITOCHONDRIAL"/>
    <property type="match status" value="1"/>
</dbReference>
<evidence type="ECO:0000256" key="3">
    <source>
        <dbReference type="ARBA" id="ARBA00022862"/>
    </source>
</evidence>
<keyword evidence="2" id="KW-0575">Peroxidase</keyword>
<keyword evidence="7" id="KW-1185">Reference proteome</keyword>